<dbReference type="GO" id="GO:0004020">
    <property type="term" value="F:adenylylsulfate kinase activity"/>
    <property type="evidence" value="ECO:0007669"/>
    <property type="project" value="UniProtKB-UniRule"/>
</dbReference>
<evidence type="ECO:0000256" key="5">
    <source>
        <dbReference type="ARBA" id="ARBA00022840"/>
    </source>
</evidence>
<evidence type="ECO:0000256" key="6">
    <source>
        <dbReference type="HAMAP-Rule" id="MF_00065"/>
    </source>
</evidence>
<comment type="function">
    <text evidence="6 7">Catalyzes the synthesis of activated sulfate.</text>
</comment>
<dbReference type="EC" id="2.7.1.25" evidence="2 6"/>
<evidence type="ECO:0000256" key="7">
    <source>
        <dbReference type="RuleBase" id="RU004347"/>
    </source>
</evidence>
<evidence type="ECO:0000256" key="4">
    <source>
        <dbReference type="ARBA" id="ARBA00022741"/>
    </source>
</evidence>
<dbReference type="EMBL" id="BFAV01000102">
    <property type="protein sequence ID" value="GBF33418.1"/>
    <property type="molecule type" value="Genomic_DNA"/>
</dbReference>
<comment type="caution">
    <text evidence="9">The sequence shown here is derived from an EMBL/GenBank/DDBJ whole genome shotgun (WGS) entry which is preliminary data.</text>
</comment>
<keyword evidence="6" id="KW-0597">Phosphoprotein</keyword>
<gene>
    <name evidence="6" type="primary">cysC</name>
    <name evidence="9" type="ORF">DCCM_2519</name>
</gene>
<name>A0A2L2XB50_9FIRM</name>
<dbReference type="AlphaFoldDB" id="A0A2L2XB50"/>
<evidence type="ECO:0000313" key="10">
    <source>
        <dbReference type="Proteomes" id="UP000239549"/>
    </source>
</evidence>
<dbReference type="GO" id="GO:0019379">
    <property type="term" value="P:sulfate assimilation, phosphoadenylyl sulfate reduction by phosphoadenylyl-sulfate reductase (thioredoxin)"/>
    <property type="evidence" value="ECO:0007669"/>
    <property type="project" value="TreeGrafter"/>
</dbReference>
<dbReference type="NCBIfam" id="TIGR00455">
    <property type="entry name" value="apsK"/>
    <property type="match status" value="1"/>
</dbReference>
<proteinExistence type="inferred from homology"/>
<dbReference type="SUPFAM" id="SSF52540">
    <property type="entry name" value="P-loop containing nucleoside triphosphate hydrolases"/>
    <property type="match status" value="1"/>
</dbReference>
<dbReference type="GO" id="GO:0070814">
    <property type="term" value="P:hydrogen sulfide biosynthetic process"/>
    <property type="evidence" value="ECO:0007669"/>
    <property type="project" value="UniProtKB-UniRule"/>
</dbReference>
<dbReference type="GO" id="GO:0005524">
    <property type="term" value="F:ATP binding"/>
    <property type="evidence" value="ECO:0007669"/>
    <property type="project" value="UniProtKB-UniRule"/>
</dbReference>
<feature type="active site" description="Phosphoserine intermediate" evidence="6">
    <location>
        <position position="84"/>
    </location>
</feature>
<dbReference type="GO" id="GO:0004781">
    <property type="term" value="F:sulfate adenylyltransferase (ATP) activity"/>
    <property type="evidence" value="ECO:0007669"/>
    <property type="project" value="TreeGrafter"/>
</dbReference>
<dbReference type="UniPathway" id="UPA00140">
    <property type="reaction ID" value="UER00205"/>
</dbReference>
<dbReference type="PANTHER" id="PTHR42700:SF1">
    <property type="entry name" value="SULFATE ADENYLYLTRANSFERASE"/>
    <property type="match status" value="1"/>
</dbReference>
<keyword evidence="10" id="KW-1185">Reference proteome</keyword>
<dbReference type="OrthoDB" id="9804504at2"/>
<dbReference type="Pfam" id="PF01583">
    <property type="entry name" value="APS_kinase"/>
    <property type="match status" value="1"/>
</dbReference>
<dbReference type="RefSeq" id="WP_104371820.1">
    <property type="nucleotide sequence ID" value="NZ_BFAV01000102.1"/>
</dbReference>
<organism evidence="9 10">
    <name type="scientific">Desulfocucumis palustris</name>
    <dbReference type="NCBI Taxonomy" id="1898651"/>
    <lineage>
        <taxon>Bacteria</taxon>
        <taxon>Bacillati</taxon>
        <taxon>Bacillota</taxon>
        <taxon>Clostridia</taxon>
        <taxon>Eubacteriales</taxon>
        <taxon>Desulfocucumaceae</taxon>
        <taxon>Desulfocucumis</taxon>
    </lineage>
</organism>
<evidence type="ECO:0000313" key="9">
    <source>
        <dbReference type="EMBL" id="GBF33418.1"/>
    </source>
</evidence>
<comment type="catalytic activity">
    <reaction evidence="1 6 7">
        <text>adenosine 5'-phosphosulfate + ATP = 3'-phosphoadenylyl sulfate + ADP + H(+)</text>
        <dbReference type="Rhea" id="RHEA:24152"/>
        <dbReference type="ChEBI" id="CHEBI:15378"/>
        <dbReference type="ChEBI" id="CHEBI:30616"/>
        <dbReference type="ChEBI" id="CHEBI:58243"/>
        <dbReference type="ChEBI" id="CHEBI:58339"/>
        <dbReference type="ChEBI" id="CHEBI:456216"/>
        <dbReference type="EC" id="2.7.1.25"/>
    </reaction>
</comment>
<keyword evidence="5 6" id="KW-0067">ATP-binding</keyword>
<dbReference type="InterPro" id="IPR002891">
    <property type="entry name" value="APS"/>
</dbReference>
<dbReference type="Proteomes" id="UP000239549">
    <property type="component" value="Unassembled WGS sequence"/>
</dbReference>
<dbReference type="InterPro" id="IPR050512">
    <property type="entry name" value="Sulf_AdTrans/APS_kinase"/>
</dbReference>
<sequence>MTGFVIWLTGLPGAGKSTIANLLGEKYRSINIPVEIIDGDVFRNQFGQELGFSRKDRNININRMGYMAQMLVRHGIVVLVAAVSPYRESRDHWKKEIKKFVEVYVRCPLDICIRRDPKGLYARALKGEIASFTGISDPYEEPLAPEVILDVHRQTPGQSADIISNFVAGRGYLSHR</sequence>
<keyword evidence="6 7" id="KW-0418">Kinase</keyword>
<evidence type="ECO:0000256" key="3">
    <source>
        <dbReference type="ARBA" id="ARBA00022679"/>
    </source>
</evidence>
<feature type="domain" description="APS kinase" evidence="8">
    <location>
        <begin position="3"/>
        <end position="150"/>
    </location>
</feature>
<keyword evidence="4 6" id="KW-0547">Nucleotide-binding</keyword>
<dbReference type="NCBIfam" id="NF003013">
    <property type="entry name" value="PRK03846.1"/>
    <property type="match status" value="1"/>
</dbReference>
<keyword evidence="3 6" id="KW-0808">Transferase</keyword>
<feature type="binding site" evidence="6">
    <location>
        <begin position="10"/>
        <end position="17"/>
    </location>
    <ligand>
        <name>ATP</name>
        <dbReference type="ChEBI" id="CHEBI:30616"/>
    </ligand>
</feature>
<dbReference type="GO" id="GO:0010134">
    <property type="term" value="P:sulfate assimilation via adenylyl sulfate reduction"/>
    <property type="evidence" value="ECO:0007669"/>
    <property type="project" value="TreeGrafter"/>
</dbReference>
<dbReference type="GO" id="GO:0005737">
    <property type="term" value="C:cytoplasm"/>
    <property type="evidence" value="ECO:0007669"/>
    <property type="project" value="TreeGrafter"/>
</dbReference>
<dbReference type="PANTHER" id="PTHR42700">
    <property type="entry name" value="SULFATE ADENYLYLTRANSFERASE"/>
    <property type="match status" value="1"/>
</dbReference>
<evidence type="ECO:0000256" key="2">
    <source>
        <dbReference type="ARBA" id="ARBA00012121"/>
    </source>
</evidence>
<protein>
    <recommendedName>
        <fullName evidence="2 6">Adenylyl-sulfate kinase</fullName>
        <ecNumber evidence="2 6">2.7.1.25</ecNumber>
    </recommendedName>
    <alternativeName>
        <fullName evidence="6">APS kinase</fullName>
    </alternativeName>
    <alternativeName>
        <fullName evidence="6">ATP adenosine-5'-phosphosulfate 3'-phosphotransferase</fullName>
    </alternativeName>
    <alternativeName>
        <fullName evidence="6">Adenosine-5'-phosphosulfate kinase</fullName>
    </alternativeName>
</protein>
<dbReference type="InterPro" id="IPR027417">
    <property type="entry name" value="P-loop_NTPase"/>
</dbReference>
<dbReference type="CDD" id="cd02027">
    <property type="entry name" value="APSK"/>
    <property type="match status" value="1"/>
</dbReference>
<evidence type="ECO:0000256" key="1">
    <source>
        <dbReference type="ARBA" id="ARBA00001823"/>
    </source>
</evidence>
<reference evidence="10" key="1">
    <citation type="submission" date="2018-02" db="EMBL/GenBank/DDBJ databases">
        <title>Genome sequence of Desulfocucumis palustris strain NAW-5.</title>
        <authorList>
            <person name="Watanabe M."/>
            <person name="Kojima H."/>
            <person name="Fukui M."/>
        </authorList>
    </citation>
    <scope>NUCLEOTIDE SEQUENCE [LARGE SCALE GENOMIC DNA]</scope>
    <source>
        <strain evidence="10">NAW-5</strain>
    </source>
</reference>
<evidence type="ECO:0000259" key="8">
    <source>
        <dbReference type="Pfam" id="PF01583"/>
    </source>
</evidence>
<dbReference type="InterPro" id="IPR059117">
    <property type="entry name" value="APS_kinase_dom"/>
</dbReference>
<dbReference type="NCBIfam" id="NF004041">
    <property type="entry name" value="PRK05541.1"/>
    <property type="match status" value="1"/>
</dbReference>
<dbReference type="Gene3D" id="3.40.50.300">
    <property type="entry name" value="P-loop containing nucleotide triphosphate hydrolases"/>
    <property type="match status" value="1"/>
</dbReference>
<accession>A0A2L2XB50</accession>
<comment type="similarity">
    <text evidence="6 7">Belongs to the APS kinase family.</text>
</comment>
<comment type="pathway">
    <text evidence="6 7">Sulfur metabolism; hydrogen sulfide biosynthesis; sulfite from sulfate: step 2/3.</text>
</comment>
<dbReference type="HAMAP" id="MF_00065">
    <property type="entry name" value="Adenylyl_sulf_kinase"/>
    <property type="match status" value="1"/>
</dbReference>